<feature type="compositionally biased region" description="Basic and acidic residues" evidence="1">
    <location>
        <begin position="83"/>
        <end position="98"/>
    </location>
</feature>
<feature type="region of interest" description="Disordered" evidence="1">
    <location>
        <begin position="83"/>
        <end position="106"/>
    </location>
</feature>
<accession>A0A915NM14</accession>
<keyword evidence="2" id="KW-1185">Reference proteome</keyword>
<evidence type="ECO:0000313" key="3">
    <source>
        <dbReference type="WBParaSite" id="scf7180000418919.g3113"/>
    </source>
</evidence>
<dbReference type="Proteomes" id="UP000887560">
    <property type="component" value="Unplaced"/>
</dbReference>
<dbReference type="Gene3D" id="1.10.510.10">
    <property type="entry name" value="Transferase(Phosphotransferase) domain 1"/>
    <property type="match status" value="1"/>
</dbReference>
<proteinExistence type="predicted"/>
<name>A0A915NM14_9BILA</name>
<organism evidence="2 3">
    <name type="scientific">Meloidogyne floridensis</name>
    <dbReference type="NCBI Taxonomy" id="298350"/>
    <lineage>
        <taxon>Eukaryota</taxon>
        <taxon>Metazoa</taxon>
        <taxon>Ecdysozoa</taxon>
        <taxon>Nematoda</taxon>
        <taxon>Chromadorea</taxon>
        <taxon>Rhabditida</taxon>
        <taxon>Tylenchina</taxon>
        <taxon>Tylenchomorpha</taxon>
        <taxon>Tylenchoidea</taxon>
        <taxon>Meloidogynidae</taxon>
        <taxon>Meloidogyninae</taxon>
        <taxon>Meloidogyne</taxon>
    </lineage>
</organism>
<dbReference type="AlphaFoldDB" id="A0A915NM14"/>
<evidence type="ECO:0000256" key="1">
    <source>
        <dbReference type="SAM" id="MobiDB-lite"/>
    </source>
</evidence>
<dbReference type="WBParaSite" id="scf7180000418919.g3113">
    <property type="protein sequence ID" value="scf7180000418919.g3113"/>
    <property type="gene ID" value="scf7180000418919.g3113"/>
</dbReference>
<evidence type="ECO:0000313" key="2">
    <source>
        <dbReference type="Proteomes" id="UP000887560"/>
    </source>
</evidence>
<reference evidence="3" key="1">
    <citation type="submission" date="2022-11" db="UniProtKB">
        <authorList>
            <consortium name="WormBaseParasite"/>
        </authorList>
    </citation>
    <scope>IDENTIFICATION</scope>
</reference>
<protein>
    <submittedName>
        <fullName evidence="3">Uncharacterized protein</fullName>
    </submittedName>
</protein>
<sequence>MVYSLYNYHEFSIYRNNEDIMGIVHNNEDIDQNDSLNRLIKACVQIVPSGRPKMEEIVQFLNGEIEYFEYELRDVERLKNERVENEGVEKERLEEDGQRPLGQRPK</sequence>